<evidence type="ECO:0000313" key="1">
    <source>
        <dbReference type="EMBL" id="MFD2163447.1"/>
    </source>
</evidence>
<protein>
    <submittedName>
        <fullName evidence="1">Class I SAM-dependent methyltransferase</fullName>
        <ecNumber evidence="1">2.1.1.222</ecNumber>
        <ecNumber evidence="1">2.1.1.64</ecNumber>
    </submittedName>
</protein>
<accession>A0ABW4ZPP3</accession>
<dbReference type="GO" id="GO:0061542">
    <property type="term" value="F:3-demethylubiquinol 3-O-methyltransferase activity"/>
    <property type="evidence" value="ECO:0007669"/>
    <property type="project" value="UniProtKB-EC"/>
</dbReference>
<gene>
    <name evidence="1" type="ORF">ACFSJU_13650</name>
</gene>
<keyword evidence="1" id="KW-0808">Transferase</keyword>
<proteinExistence type="predicted"/>
<dbReference type="RefSeq" id="WP_255900854.1">
    <property type="nucleotide sequence ID" value="NZ_JAFMZO010000002.1"/>
</dbReference>
<keyword evidence="2" id="KW-1185">Reference proteome</keyword>
<name>A0ABW4ZPP3_9SPHI</name>
<keyword evidence="1" id="KW-0489">Methyltransferase</keyword>
<dbReference type="GO" id="GO:0102208">
    <property type="term" value="F:2-polyprenyl-6-hydroxyphenol methylase activity"/>
    <property type="evidence" value="ECO:0007669"/>
    <property type="project" value="UniProtKB-EC"/>
</dbReference>
<sequence length="227" mass="25599">MNVFECALSDQFNNDAADVLWLHNTYGGPEEMPVDVFFRDPEDMPEMELYALSLCKGKILDVGAGVGSHALVLQKAGLDVTALDISKTACDISKLRGLSQVINLDIFSHDSQKYDTILMLMNGIGLAGRLERLPALLEHCQLLLNKGGQILFDSSDISYLYDDVPFPDNKYFGELSYKYQYKGISGDWFNWLYVDKQTLEIYAAESGFKFQLLMEDDMDQYLGRLSV</sequence>
<dbReference type="CDD" id="cd02440">
    <property type="entry name" value="AdoMet_MTases"/>
    <property type="match status" value="1"/>
</dbReference>
<dbReference type="SUPFAM" id="SSF53335">
    <property type="entry name" value="S-adenosyl-L-methionine-dependent methyltransferases"/>
    <property type="match status" value="1"/>
</dbReference>
<dbReference type="Proteomes" id="UP001597387">
    <property type="component" value="Unassembled WGS sequence"/>
</dbReference>
<dbReference type="EC" id="2.1.1.64" evidence="1"/>
<dbReference type="EC" id="2.1.1.222" evidence="1"/>
<organism evidence="1 2">
    <name type="scientific">Paradesertivirga mongoliensis</name>
    <dbReference type="NCBI Taxonomy" id="2100740"/>
    <lineage>
        <taxon>Bacteria</taxon>
        <taxon>Pseudomonadati</taxon>
        <taxon>Bacteroidota</taxon>
        <taxon>Sphingobacteriia</taxon>
        <taxon>Sphingobacteriales</taxon>
        <taxon>Sphingobacteriaceae</taxon>
        <taxon>Paradesertivirga</taxon>
    </lineage>
</organism>
<dbReference type="Gene3D" id="3.40.50.150">
    <property type="entry name" value="Vaccinia Virus protein VP39"/>
    <property type="match status" value="1"/>
</dbReference>
<evidence type="ECO:0000313" key="2">
    <source>
        <dbReference type="Proteomes" id="UP001597387"/>
    </source>
</evidence>
<dbReference type="EMBL" id="JBHUHZ010000002">
    <property type="protein sequence ID" value="MFD2163447.1"/>
    <property type="molecule type" value="Genomic_DNA"/>
</dbReference>
<comment type="caution">
    <text evidence="1">The sequence shown here is derived from an EMBL/GenBank/DDBJ whole genome shotgun (WGS) entry which is preliminary data.</text>
</comment>
<reference evidence="2" key="1">
    <citation type="journal article" date="2019" name="Int. J. Syst. Evol. Microbiol.">
        <title>The Global Catalogue of Microorganisms (GCM) 10K type strain sequencing project: providing services to taxonomists for standard genome sequencing and annotation.</title>
        <authorList>
            <consortium name="The Broad Institute Genomics Platform"/>
            <consortium name="The Broad Institute Genome Sequencing Center for Infectious Disease"/>
            <person name="Wu L."/>
            <person name="Ma J."/>
        </authorList>
    </citation>
    <scope>NUCLEOTIDE SEQUENCE [LARGE SCALE GENOMIC DNA]</scope>
    <source>
        <strain evidence="2">KCTC 42217</strain>
    </source>
</reference>
<dbReference type="GO" id="GO:0032259">
    <property type="term" value="P:methylation"/>
    <property type="evidence" value="ECO:0007669"/>
    <property type="project" value="UniProtKB-KW"/>
</dbReference>
<dbReference type="InterPro" id="IPR029063">
    <property type="entry name" value="SAM-dependent_MTases_sf"/>
</dbReference>
<dbReference type="Pfam" id="PF13489">
    <property type="entry name" value="Methyltransf_23"/>
    <property type="match status" value="1"/>
</dbReference>